<protein>
    <recommendedName>
        <fullName evidence="4">Queuine tRNA-ribosyltransferase</fullName>
        <ecNumber evidence="4">2.4.2.29</ecNumber>
    </recommendedName>
    <alternativeName>
        <fullName evidence="4">Guanine insertion enzyme</fullName>
    </alternativeName>
    <alternativeName>
        <fullName evidence="4">tRNA-guanine transglycosylase</fullName>
    </alternativeName>
</protein>
<dbReference type="Gene3D" id="3.20.20.105">
    <property type="entry name" value="Queuine tRNA-ribosyltransferase-like"/>
    <property type="match status" value="1"/>
</dbReference>
<evidence type="ECO:0000313" key="6">
    <source>
        <dbReference type="EMBL" id="OGY44486.1"/>
    </source>
</evidence>
<dbReference type="EC" id="2.4.2.29" evidence="4"/>
<dbReference type="STRING" id="1797533.A2731_02990"/>
<dbReference type="SUPFAM" id="SSF51713">
    <property type="entry name" value="tRNA-guanine transglycosylase"/>
    <property type="match status" value="1"/>
</dbReference>
<dbReference type="PANTHER" id="PTHR46499">
    <property type="entry name" value="QUEUINE TRNA-RIBOSYLTRANSFERASE"/>
    <property type="match status" value="1"/>
</dbReference>
<evidence type="ECO:0000256" key="2">
    <source>
        <dbReference type="ARBA" id="ARBA00022679"/>
    </source>
</evidence>
<feature type="binding site" evidence="4">
    <location>
        <position position="214"/>
    </location>
    <ligand>
        <name>substrate</name>
    </ligand>
</feature>
<proteinExistence type="inferred from homology"/>
<dbReference type="NCBIfam" id="TIGR00449">
    <property type="entry name" value="tgt_general"/>
    <property type="match status" value="1"/>
</dbReference>
<dbReference type="PANTHER" id="PTHR46499:SF1">
    <property type="entry name" value="QUEUINE TRNA-RIBOSYLTRANSFERASE"/>
    <property type="match status" value="1"/>
</dbReference>
<dbReference type="HAMAP" id="MF_00168">
    <property type="entry name" value="Q_tRNA_Tgt"/>
    <property type="match status" value="1"/>
</dbReference>
<keyword evidence="3 4" id="KW-0819">tRNA processing</keyword>
<dbReference type="GO" id="GO:0008479">
    <property type="term" value="F:tRNA-guanosine(34) queuine transglycosylase activity"/>
    <property type="evidence" value="ECO:0007669"/>
    <property type="project" value="UniProtKB-UniRule"/>
</dbReference>
<feature type="binding site" evidence="4">
    <location>
        <position position="187"/>
    </location>
    <ligand>
        <name>substrate</name>
    </ligand>
</feature>
<feature type="binding site" evidence="4">
    <location>
        <position position="144"/>
    </location>
    <ligand>
        <name>substrate</name>
    </ligand>
</feature>
<feature type="active site" description="Proton acceptor" evidence="4">
    <location>
        <position position="90"/>
    </location>
</feature>
<accession>A0A1G1XY14</accession>
<evidence type="ECO:0000259" key="5">
    <source>
        <dbReference type="Pfam" id="PF01702"/>
    </source>
</evidence>
<dbReference type="UniPathway" id="UPA00392"/>
<comment type="catalytic activity">
    <reaction evidence="4">
        <text>7-aminomethyl-7-carbaguanine + guanosine(34) in tRNA = 7-aminomethyl-7-carbaguanosine(34) in tRNA + guanine</text>
        <dbReference type="Rhea" id="RHEA:24104"/>
        <dbReference type="Rhea" id="RHEA-COMP:10341"/>
        <dbReference type="Rhea" id="RHEA-COMP:10342"/>
        <dbReference type="ChEBI" id="CHEBI:16235"/>
        <dbReference type="ChEBI" id="CHEBI:58703"/>
        <dbReference type="ChEBI" id="CHEBI:74269"/>
        <dbReference type="ChEBI" id="CHEBI:82833"/>
        <dbReference type="EC" id="2.4.2.29"/>
    </reaction>
</comment>
<dbReference type="InterPro" id="IPR050076">
    <property type="entry name" value="ArchSynthase1/Queuine_TRR"/>
</dbReference>
<dbReference type="GO" id="GO:0005737">
    <property type="term" value="C:cytoplasm"/>
    <property type="evidence" value="ECO:0007669"/>
    <property type="project" value="TreeGrafter"/>
</dbReference>
<dbReference type="Pfam" id="PF01702">
    <property type="entry name" value="TGT"/>
    <property type="match status" value="1"/>
</dbReference>
<name>A0A1G1XY14_9BACT</name>
<comment type="caution">
    <text evidence="4">Lacks conserved residue(s) required for the propagation of feature annotation.</text>
</comment>
<evidence type="ECO:0000256" key="4">
    <source>
        <dbReference type="HAMAP-Rule" id="MF_00168"/>
    </source>
</evidence>
<comment type="similarity">
    <text evidence="4">Belongs to the queuine tRNA-ribosyltransferase family.</text>
</comment>
<dbReference type="InterPro" id="IPR036511">
    <property type="entry name" value="TGT-like_sf"/>
</dbReference>
<keyword evidence="1 4" id="KW-0328">Glycosyltransferase</keyword>
<sequence length="379" mass="42856">MFKVIKKSKLSKARLTELKTSHGTIVGPFFMPIATKAAVKNLTASELEELGSQIILSNTYHLMLNPGITVIKKARGLHHFMNWTRPILTDSGGFQVFSLANLRKVKEKGVYFSDPQSGKKYLLTPEKSIQIQNDLGVDIIMVLDDVVGYPAKKIKVKEAMERTIRWAKRCRSQIASHKSPPLFGIVQGGIYQDLRIQSTKDLVELNFDGYAIGGVAVGEPREKMKQILNWVIPKLPTNKPRYLMGLGKPEEIVEAVKQGIDMFDCVIPTREARHGRLYLWTQRRGVSAPPSRSGTEARPLRPNQLSGKFYQTININNAKFAKDISPINNTNLKQYTKAYLHHLFRTNEPLGMRLATLNNLGFYLDLMNKIRQNIKQGKI</sequence>
<feature type="domain" description="tRNA-guanine(15) transglycosylase-like" evidence="5">
    <location>
        <begin position="12"/>
        <end position="378"/>
    </location>
</feature>
<dbReference type="Proteomes" id="UP000176241">
    <property type="component" value="Unassembled WGS sequence"/>
</dbReference>
<dbReference type="NCBIfam" id="TIGR00430">
    <property type="entry name" value="Q_tRNA_tgt"/>
    <property type="match status" value="1"/>
</dbReference>
<keyword evidence="4" id="KW-0671">Queuosine biosynthesis</keyword>
<comment type="function">
    <text evidence="4">Catalyzes the base-exchange of a guanine (G) residue with the queuine precursor 7-aminomethyl-7-deazaguanine (PreQ1) at position 34 (anticodon wobble position) in tRNAs with GU(N) anticodons (tRNA-Asp, -Asn, -His and -Tyr). Catalysis occurs through a double-displacement mechanism. The nucleophile active site attacks the C1' of nucleotide 34 to detach the guanine base from the RNA, forming a covalent enzyme-RNA intermediate. The proton acceptor active site deprotonates the incoming PreQ1, allowing a nucleophilic attack on the C1' of the ribose to form the product. After dissociation, two additional enzymatic reactions on the tRNA convert PreQ1 to queuine (Q), resulting in the hypermodified nucleoside queuosine (7-(((4,5-cis-dihydroxy-2-cyclopenten-1-yl)amino)methyl)-7-deazaguanosine).</text>
</comment>
<feature type="region of interest" description="RNA binding; important for wobble base 34 recognition" evidence="4">
    <location>
        <begin position="269"/>
        <end position="273"/>
    </location>
</feature>
<feature type="active site" description="Nucleophile" evidence="4">
    <location>
        <position position="264"/>
    </location>
</feature>
<dbReference type="InterPro" id="IPR002616">
    <property type="entry name" value="tRNA_ribo_trans-like"/>
</dbReference>
<comment type="pathway">
    <text evidence="4">tRNA modification; tRNA-queuosine biosynthesis.</text>
</comment>
<organism evidence="6 7">
    <name type="scientific">Candidatus Buchananbacteria bacterium RIFCSPHIGHO2_01_FULL_39_8</name>
    <dbReference type="NCBI Taxonomy" id="1797533"/>
    <lineage>
        <taxon>Bacteria</taxon>
        <taxon>Candidatus Buchananiibacteriota</taxon>
    </lineage>
</organism>
<feature type="binding site" evidence="4">
    <location>
        <begin position="90"/>
        <end position="94"/>
    </location>
    <ligand>
        <name>substrate</name>
    </ligand>
</feature>
<reference evidence="6 7" key="1">
    <citation type="journal article" date="2016" name="Nat. Commun.">
        <title>Thousands of microbial genomes shed light on interconnected biogeochemical processes in an aquifer system.</title>
        <authorList>
            <person name="Anantharaman K."/>
            <person name="Brown C.T."/>
            <person name="Hug L.A."/>
            <person name="Sharon I."/>
            <person name="Castelle C.J."/>
            <person name="Probst A.J."/>
            <person name="Thomas B.C."/>
            <person name="Singh A."/>
            <person name="Wilkins M.J."/>
            <person name="Karaoz U."/>
            <person name="Brodie E.L."/>
            <person name="Williams K.H."/>
            <person name="Hubbard S.S."/>
            <person name="Banfield J.F."/>
        </authorList>
    </citation>
    <scope>NUCLEOTIDE SEQUENCE [LARGE SCALE GENOMIC DNA]</scope>
</reference>
<comment type="caution">
    <text evidence="6">The sequence shown here is derived from an EMBL/GenBank/DDBJ whole genome shotgun (WGS) entry which is preliminary data.</text>
</comment>
<gene>
    <name evidence="4" type="primary">tgt</name>
    <name evidence="6" type="ORF">A2731_02990</name>
</gene>
<dbReference type="AlphaFoldDB" id="A0A1G1XY14"/>
<evidence type="ECO:0000256" key="1">
    <source>
        <dbReference type="ARBA" id="ARBA00022676"/>
    </source>
</evidence>
<dbReference type="InterPro" id="IPR004803">
    <property type="entry name" value="TGT"/>
</dbReference>
<dbReference type="EMBL" id="MHIC01000028">
    <property type="protein sequence ID" value="OGY44486.1"/>
    <property type="molecule type" value="Genomic_DNA"/>
</dbReference>
<evidence type="ECO:0000256" key="3">
    <source>
        <dbReference type="ARBA" id="ARBA00022694"/>
    </source>
</evidence>
<dbReference type="GO" id="GO:0008616">
    <property type="term" value="P:tRNA queuosine(34) biosynthetic process"/>
    <property type="evidence" value="ECO:0007669"/>
    <property type="project" value="UniProtKB-UniRule"/>
</dbReference>
<evidence type="ECO:0000313" key="7">
    <source>
        <dbReference type="Proteomes" id="UP000176241"/>
    </source>
</evidence>
<comment type="subunit">
    <text evidence="4">Homodimer. Within each dimer, one monomer is responsible for RNA recognition and catalysis, while the other monomer binds to the replacement base PreQ1.</text>
</comment>
<keyword evidence="2 4" id="KW-0808">Transferase</keyword>